<dbReference type="RefSeq" id="WP_037800757.1">
    <property type="nucleotide sequence ID" value="NZ_JBHSPX010000008.1"/>
</dbReference>
<comment type="caution">
    <text evidence="3">The sequence shown here is derived from an EMBL/GenBank/DDBJ whole genome shotgun (WGS) entry which is preliminary data.</text>
</comment>
<reference evidence="4" key="1">
    <citation type="journal article" date="2019" name="Int. J. Syst. Evol. Microbiol.">
        <title>The Global Catalogue of Microorganisms (GCM) 10K type strain sequencing project: providing services to taxonomists for standard genome sequencing and annotation.</title>
        <authorList>
            <consortium name="The Broad Institute Genomics Platform"/>
            <consortium name="The Broad Institute Genome Sequencing Center for Infectious Disease"/>
            <person name="Wu L."/>
            <person name="Ma J."/>
        </authorList>
    </citation>
    <scope>NUCLEOTIDE SEQUENCE [LARGE SCALE GENOMIC DNA]</scope>
    <source>
        <strain evidence="4">CGMCC 1.15180</strain>
    </source>
</reference>
<dbReference type="SUPFAM" id="SSF55781">
    <property type="entry name" value="GAF domain-like"/>
    <property type="match status" value="1"/>
</dbReference>
<evidence type="ECO:0000313" key="4">
    <source>
        <dbReference type="Proteomes" id="UP001596139"/>
    </source>
</evidence>
<feature type="region of interest" description="Disordered" evidence="1">
    <location>
        <begin position="53"/>
        <end position="76"/>
    </location>
</feature>
<protein>
    <submittedName>
        <fullName evidence="3">GAF domain-containing protein</fullName>
    </submittedName>
</protein>
<dbReference type="EMBL" id="JBHSPX010000008">
    <property type="protein sequence ID" value="MFC6066243.1"/>
    <property type="molecule type" value="Genomic_DNA"/>
</dbReference>
<evidence type="ECO:0000313" key="3">
    <source>
        <dbReference type="EMBL" id="MFC6066243.1"/>
    </source>
</evidence>
<dbReference type="Pfam" id="PF01590">
    <property type="entry name" value="GAF"/>
    <property type="match status" value="1"/>
</dbReference>
<sequence>MPPVHLDPATPPGGTDPRQYARLLAQAHEAVLSGMAPPTPPRPVIAQSWERMMGTGVDPDHGSPPGALSPEEVERQRRACGLGDALDTLRGGLLSIADAAWHILVIADSQGRVLWRGGSRTVLAKARQLGFVEGASWTEETVGTNAIGTALVTRRPVQIHSAEHFVRTHHAWTCAAAPIRGPKDGRVLGVVDVSGPATTVHPSTLALVDAVARLAESELRTAHLGELERLRAVAAPLLARVTGRAVVTDRHGWVAAVTGLSPIDRLLLPRTVHEAQTWLPALGRCAVEPLPGGWLLRVIEEETAAPARAVLDVSRPHQASLTVEGPSGTWAHDLTPRHAELLFVLAAHPEGRTAAELADDLFGERSRTVTVRAEVSRLRRRLTGLLQHRPYRFADGVTVDVVRPARPADLLPHSTAPALARLRRPADA</sequence>
<proteinExistence type="predicted"/>
<dbReference type="Gene3D" id="3.30.450.40">
    <property type="match status" value="1"/>
</dbReference>
<organism evidence="3 4">
    <name type="scientific">Streptomyces ochraceiscleroticus</name>
    <dbReference type="NCBI Taxonomy" id="47761"/>
    <lineage>
        <taxon>Bacteria</taxon>
        <taxon>Bacillati</taxon>
        <taxon>Actinomycetota</taxon>
        <taxon>Actinomycetes</taxon>
        <taxon>Kitasatosporales</taxon>
        <taxon>Streptomycetaceae</taxon>
        <taxon>Streptomyces</taxon>
    </lineage>
</organism>
<keyword evidence="4" id="KW-1185">Reference proteome</keyword>
<evidence type="ECO:0000259" key="2">
    <source>
        <dbReference type="Pfam" id="PF01590"/>
    </source>
</evidence>
<feature type="domain" description="GAF" evidence="2">
    <location>
        <begin position="86"/>
        <end position="218"/>
    </location>
</feature>
<evidence type="ECO:0000256" key="1">
    <source>
        <dbReference type="SAM" id="MobiDB-lite"/>
    </source>
</evidence>
<gene>
    <name evidence="3" type="ORF">ACFP4F_27395</name>
</gene>
<name>A0ABW1MSB4_9ACTN</name>
<dbReference type="Proteomes" id="UP001596139">
    <property type="component" value="Unassembled WGS sequence"/>
</dbReference>
<dbReference type="InterPro" id="IPR003018">
    <property type="entry name" value="GAF"/>
</dbReference>
<dbReference type="InterPro" id="IPR029016">
    <property type="entry name" value="GAF-like_dom_sf"/>
</dbReference>
<accession>A0ABW1MSB4</accession>